<name>A0A644YM33_9ZZZZ</name>
<accession>A0A644YM33</accession>
<organism evidence="1">
    <name type="scientific">bioreactor metagenome</name>
    <dbReference type="NCBI Taxonomy" id="1076179"/>
    <lineage>
        <taxon>unclassified sequences</taxon>
        <taxon>metagenomes</taxon>
        <taxon>ecological metagenomes</taxon>
    </lineage>
</organism>
<dbReference type="EMBL" id="VSSQ01005521">
    <property type="protein sequence ID" value="MPM29480.1"/>
    <property type="molecule type" value="Genomic_DNA"/>
</dbReference>
<reference evidence="1" key="1">
    <citation type="submission" date="2019-08" db="EMBL/GenBank/DDBJ databases">
        <authorList>
            <person name="Kucharzyk K."/>
            <person name="Murdoch R.W."/>
            <person name="Higgins S."/>
            <person name="Loffler F."/>
        </authorList>
    </citation>
    <scope>NUCLEOTIDE SEQUENCE</scope>
</reference>
<protein>
    <submittedName>
        <fullName evidence="1">Uncharacterized protein</fullName>
    </submittedName>
</protein>
<proteinExistence type="predicted"/>
<comment type="caution">
    <text evidence="1">The sequence shown here is derived from an EMBL/GenBank/DDBJ whole genome shotgun (WGS) entry which is preliminary data.</text>
</comment>
<gene>
    <name evidence="1" type="ORF">SDC9_76020</name>
</gene>
<dbReference type="AlphaFoldDB" id="A0A644YM33"/>
<evidence type="ECO:0000313" key="1">
    <source>
        <dbReference type="EMBL" id="MPM29480.1"/>
    </source>
</evidence>
<sequence length="241" mass="25604">MAVVCVPPGGGEQAAYASHVPGACPGSYLLVIDPQGDVTGPFVVVAGILRADFGTEGDALNFGRGFEILGEPILQIPTGKPDEACTCSSRVKKRRGGVVVADEACVGEHAARCGYRVVGEEADGHFCFDSAGVVRLGWVDEGYHQLFILQGAELLDSPALGRELLRLHNIGFLQDLDVGSARRLGNLQGSAELLDVHVGVLQEVYHLQAQLGIQGACDGLHFIRSGKKNFLAHRSEYIINS</sequence>